<comment type="caution">
    <text evidence="1">The sequence shown here is derived from an EMBL/GenBank/DDBJ whole genome shotgun (WGS) entry which is preliminary data.</text>
</comment>
<dbReference type="EMBL" id="CAJVQA010001365">
    <property type="protein sequence ID" value="CAG8511860.1"/>
    <property type="molecule type" value="Genomic_DNA"/>
</dbReference>
<reference evidence="1" key="1">
    <citation type="submission" date="2021-06" db="EMBL/GenBank/DDBJ databases">
        <authorList>
            <person name="Kallberg Y."/>
            <person name="Tangrot J."/>
            <person name="Rosling A."/>
        </authorList>
    </citation>
    <scope>NUCLEOTIDE SEQUENCE</scope>
    <source>
        <strain evidence="1">FL966</strain>
    </source>
</reference>
<name>A0A9N8ZZD5_9GLOM</name>
<gene>
    <name evidence="1" type="ORF">CPELLU_LOCUS2955</name>
</gene>
<evidence type="ECO:0000313" key="1">
    <source>
        <dbReference type="EMBL" id="CAG8511860.1"/>
    </source>
</evidence>
<dbReference type="Proteomes" id="UP000789759">
    <property type="component" value="Unassembled WGS sequence"/>
</dbReference>
<protein>
    <submittedName>
        <fullName evidence="1">6788_t:CDS:1</fullName>
    </submittedName>
</protein>
<accession>A0A9N8ZZD5</accession>
<sequence length="111" mass="13148">MNIKALYFQNEMNVESYINYPKENITDEPIDDQEIVNLIRHLDDLTTAKELDDSVEICQFTYQEAFDALNKSFFALNSAKNNIKVKYNYLTNYDMFKVDKDTEIKDLELEK</sequence>
<evidence type="ECO:0000313" key="2">
    <source>
        <dbReference type="Proteomes" id="UP000789759"/>
    </source>
</evidence>
<dbReference type="AlphaFoldDB" id="A0A9N8ZZD5"/>
<keyword evidence="2" id="KW-1185">Reference proteome</keyword>
<proteinExistence type="predicted"/>
<organism evidence="1 2">
    <name type="scientific">Cetraspora pellucida</name>
    <dbReference type="NCBI Taxonomy" id="1433469"/>
    <lineage>
        <taxon>Eukaryota</taxon>
        <taxon>Fungi</taxon>
        <taxon>Fungi incertae sedis</taxon>
        <taxon>Mucoromycota</taxon>
        <taxon>Glomeromycotina</taxon>
        <taxon>Glomeromycetes</taxon>
        <taxon>Diversisporales</taxon>
        <taxon>Gigasporaceae</taxon>
        <taxon>Cetraspora</taxon>
    </lineage>
</organism>
<dbReference type="OrthoDB" id="2468402at2759"/>